<feature type="transmembrane region" description="Helical" evidence="1">
    <location>
        <begin position="12"/>
        <end position="31"/>
    </location>
</feature>
<protein>
    <recommendedName>
        <fullName evidence="4">DUF4321 domain-containing protein</fullName>
    </recommendedName>
</protein>
<sequence length="92" mass="9960">MLDNQRRLSAARLTWTLILGFFLGGLLTHLTEMFLPDSAARTFLTTSVSASVGPFSMDLVAVAFTLGPVSVYLNVLTLVGIFVVALVARSWI</sequence>
<evidence type="ECO:0008006" key="4">
    <source>
        <dbReference type="Google" id="ProtNLM"/>
    </source>
</evidence>
<proteinExistence type="predicted"/>
<comment type="caution">
    <text evidence="2">The sequence shown here is derived from an EMBL/GenBank/DDBJ whole genome shotgun (WGS) entry which is preliminary data.</text>
</comment>
<organism evidence="2 3">
    <name type="scientific">Gaopeijia maritima</name>
    <dbReference type="NCBI Taxonomy" id="3119007"/>
    <lineage>
        <taxon>Bacteria</taxon>
        <taxon>Pseudomonadati</taxon>
        <taxon>Gemmatimonadota</taxon>
        <taxon>Longimicrobiia</taxon>
        <taxon>Gaopeijiales</taxon>
        <taxon>Gaopeijiaceae</taxon>
        <taxon>Gaopeijia</taxon>
    </lineage>
</organism>
<dbReference type="Proteomes" id="UP001484239">
    <property type="component" value="Unassembled WGS sequence"/>
</dbReference>
<feature type="transmembrane region" description="Helical" evidence="1">
    <location>
        <begin position="71"/>
        <end position="88"/>
    </location>
</feature>
<dbReference type="RefSeq" id="WP_405276597.1">
    <property type="nucleotide sequence ID" value="NZ_CP144380.1"/>
</dbReference>
<accession>A0ABU9EBR2</accession>
<keyword evidence="3" id="KW-1185">Reference proteome</keyword>
<keyword evidence="1" id="KW-0472">Membrane</keyword>
<dbReference type="EMBL" id="JBBHLI010000009">
    <property type="protein sequence ID" value="MEK9502169.1"/>
    <property type="molecule type" value="Genomic_DNA"/>
</dbReference>
<keyword evidence="1" id="KW-0812">Transmembrane</keyword>
<gene>
    <name evidence="2" type="ORF">WI372_14345</name>
</gene>
<evidence type="ECO:0000313" key="3">
    <source>
        <dbReference type="Proteomes" id="UP001484239"/>
    </source>
</evidence>
<evidence type="ECO:0000313" key="2">
    <source>
        <dbReference type="EMBL" id="MEK9502169.1"/>
    </source>
</evidence>
<reference evidence="2 3" key="1">
    <citation type="submission" date="2024-02" db="EMBL/GenBank/DDBJ databases">
        <title>A novel Gemmatimonadota bacterium.</title>
        <authorList>
            <person name="Du Z.-J."/>
            <person name="Ye Y.-Q."/>
        </authorList>
    </citation>
    <scope>NUCLEOTIDE SEQUENCE [LARGE SCALE GENOMIC DNA]</scope>
    <source>
        <strain evidence="2 3">DH-20</strain>
    </source>
</reference>
<keyword evidence="1" id="KW-1133">Transmembrane helix</keyword>
<name>A0ABU9EBR2_9BACT</name>
<evidence type="ECO:0000256" key="1">
    <source>
        <dbReference type="SAM" id="Phobius"/>
    </source>
</evidence>